<reference evidence="1" key="1">
    <citation type="journal article" date="2010" name="Science">
        <title>Plasticity of animal genome architecture unmasked by rapid evolution of a pelagic tunicate.</title>
        <authorList>
            <person name="Denoeud F."/>
            <person name="Henriet S."/>
            <person name="Mungpakdee S."/>
            <person name="Aury J.M."/>
            <person name="Da Silva C."/>
            <person name="Brinkmann H."/>
            <person name="Mikhaleva J."/>
            <person name="Olsen L.C."/>
            <person name="Jubin C."/>
            <person name="Canestro C."/>
            <person name="Bouquet J.M."/>
            <person name="Danks G."/>
            <person name="Poulain J."/>
            <person name="Campsteijn C."/>
            <person name="Adamski M."/>
            <person name="Cross I."/>
            <person name="Yadetie F."/>
            <person name="Muffato M."/>
            <person name="Louis A."/>
            <person name="Butcher S."/>
            <person name="Tsagkogeorga G."/>
            <person name="Konrad A."/>
            <person name="Singh S."/>
            <person name="Jensen M.F."/>
            <person name="Cong E.H."/>
            <person name="Eikeseth-Otteraa H."/>
            <person name="Noel B."/>
            <person name="Anthouard V."/>
            <person name="Porcel B.M."/>
            <person name="Kachouri-Lafond R."/>
            <person name="Nishino A."/>
            <person name="Ugolini M."/>
            <person name="Chourrout P."/>
            <person name="Nishida H."/>
            <person name="Aasland R."/>
            <person name="Huzurbazar S."/>
            <person name="Westhof E."/>
            <person name="Delsuc F."/>
            <person name="Lehrach H."/>
            <person name="Reinhardt R."/>
            <person name="Weissenbach J."/>
            <person name="Roy S.W."/>
            <person name="Artiguenave F."/>
            <person name="Postlethwait J.H."/>
            <person name="Manak J.R."/>
            <person name="Thompson E.M."/>
            <person name="Jaillon O."/>
            <person name="Du Pasquier L."/>
            <person name="Boudinot P."/>
            <person name="Liberles D.A."/>
            <person name="Volff J.N."/>
            <person name="Philippe H."/>
            <person name="Lenhard B."/>
            <person name="Roest Crollius H."/>
            <person name="Wincker P."/>
            <person name="Chourrout D."/>
        </authorList>
    </citation>
    <scope>NUCLEOTIDE SEQUENCE [LARGE SCALE GENOMIC DNA]</scope>
</reference>
<dbReference type="Proteomes" id="UP000001307">
    <property type="component" value="Unassembled WGS sequence"/>
</dbReference>
<organism evidence="1">
    <name type="scientific">Oikopleura dioica</name>
    <name type="common">Tunicate</name>
    <dbReference type="NCBI Taxonomy" id="34765"/>
    <lineage>
        <taxon>Eukaryota</taxon>
        <taxon>Metazoa</taxon>
        <taxon>Chordata</taxon>
        <taxon>Tunicata</taxon>
        <taxon>Appendicularia</taxon>
        <taxon>Copelata</taxon>
        <taxon>Oikopleuridae</taxon>
        <taxon>Oikopleura</taxon>
    </lineage>
</organism>
<evidence type="ECO:0000313" key="2">
    <source>
        <dbReference type="Proteomes" id="UP000001307"/>
    </source>
</evidence>
<accession>E4XM55</accession>
<dbReference type="EMBL" id="FN653074">
    <property type="protein sequence ID" value="CBY11062.1"/>
    <property type="molecule type" value="Genomic_DNA"/>
</dbReference>
<evidence type="ECO:0000313" key="1">
    <source>
        <dbReference type="EMBL" id="CBY11062.1"/>
    </source>
</evidence>
<dbReference type="OrthoDB" id="10472508at2759"/>
<name>E4XM55_OIKDI</name>
<dbReference type="AlphaFoldDB" id="E4XM55"/>
<keyword evidence="2" id="KW-1185">Reference proteome</keyword>
<dbReference type="InParanoid" id="E4XM55"/>
<sequence>MEDVDEWALLTRKQGRDKFSGCIPFLADVILKQPELVFEGYRLSGDIMERKRDVIRKLAHFLRKENFQFTLEDKVCFEEQLEERDARAGLIQIFQESDLIGGDADDADKDIVMEEDEYLDALLGDGDKDEAVEEAVAEENAIDEREADDDESILDMFLMNAELPVNPKGGPRSTWNTKFIELATNLIASGETAASCHTFFATTAHFYPELLGDNKRVPGVQWFEKLRDALPYLNAEHAKNVVLNSGKLFLATDAAAMADTSKCMATGILDKQGKLHLLDVQKAVGDSGEEIATQMMSIIDNTGVGRILKSKVECLMTDQSSAQVKANMIVAEKLTRGDDNEKPATLYCAMHTTSNSCMNARKALKEASPDAFVLLEDIKNVYGKPPKSGFCQQDGRYTTFHSDV</sequence>
<proteinExistence type="predicted"/>
<protein>
    <submittedName>
        <fullName evidence="1">Uncharacterized protein</fullName>
    </submittedName>
</protein>
<gene>
    <name evidence="1" type="ORF">GSOID_T00014803001</name>
</gene>